<comment type="similarity">
    <text evidence="2">Belongs to the cytochrome P450 family.</text>
</comment>
<dbReference type="PANTHER" id="PTHR47956">
    <property type="entry name" value="CYTOCHROME P450 71B11-RELATED"/>
    <property type="match status" value="1"/>
</dbReference>
<dbReference type="SUPFAM" id="SSF48264">
    <property type="entry name" value="Cytochrome P450"/>
    <property type="match status" value="1"/>
</dbReference>
<dbReference type="GO" id="GO:0016020">
    <property type="term" value="C:membrane"/>
    <property type="evidence" value="ECO:0007669"/>
    <property type="project" value="UniProtKB-SubCell"/>
</dbReference>
<dbReference type="Proteomes" id="UP001172457">
    <property type="component" value="Chromosome 2"/>
</dbReference>
<keyword evidence="8" id="KW-1185">Reference proteome</keyword>
<evidence type="ECO:0000256" key="2">
    <source>
        <dbReference type="ARBA" id="ARBA00010617"/>
    </source>
</evidence>
<protein>
    <recommendedName>
        <fullName evidence="9">Cytochrome P450</fullName>
    </recommendedName>
</protein>
<evidence type="ECO:0000256" key="4">
    <source>
        <dbReference type="ARBA" id="ARBA00022989"/>
    </source>
</evidence>
<reference evidence="7" key="1">
    <citation type="submission" date="2023-03" db="EMBL/GenBank/DDBJ databases">
        <title>Chromosome-scale reference genome and RAD-based genetic map of yellow starthistle (Centaurea solstitialis) reveal putative structural variation and QTLs associated with invader traits.</title>
        <authorList>
            <person name="Reatini B."/>
            <person name="Cang F.A."/>
            <person name="Jiang Q."/>
            <person name="Mckibben M.T.W."/>
            <person name="Barker M.S."/>
            <person name="Rieseberg L.H."/>
            <person name="Dlugosch K.M."/>
        </authorList>
    </citation>
    <scope>NUCLEOTIDE SEQUENCE</scope>
    <source>
        <strain evidence="7">CAN-66</strain>
        <tissue evidence="7">Leaf</tissue>
    </source>
</reference>
<dbReference type="PRINTS" id="PR00463">
    <property type="entry name" value="EP450I"/>
</dbReference>
<sequence>MIFEEDLEKMKYLKVVIKETLRLHVPLPLLLPRESTEDVKLMGYDIPAGTQVIINAWAIGTDSAIWDEPMEFRP</sequence>
<evidence type="ECO:0000313" key="7">
    <source>
        <dbReference type="EMBL" id="KAJ9560071.1"/>
    </source>
</evidence>
<name>A0AA38TTH2_9ASTR</name>
<dbReference type="InterPro" id="IPR036396">
    <property type="entry name" value="Cyt_P450_sf"/>
</dbReference>
<dbReference type="InterPro" id="IPR001128">
    <property type="entry name" value="Cyt_P450"/>
</dbReference>
<accession>A0AA38TTH2</accession>
<evidence type="ECO:0000256" key="1">
    <source>
        <dbReference type="ARBA" id="ARBA00004167"/>
    </source>
</evidence>
<comment type="subcellular location">
    <subcellularLocation>
        <location evidence="1">Membrane</location>
        <topology evidence="1">Single-pass membrane protein</topology>
    </subcellularLocation>
</comment>
<comment type="caution">
    <text evidence="7">The sequence shown here is derived from an EMBL/GenBank/DDBJ whole genome shotgun (WGS) entry which is preliminary data.</text>
</comment>
<gene>
    <name evidence="7" type="ORF">OSB04_005231</name>
</gene>
<dbReference type="InterPro" id="IPR050193">
    <property type="entry name" value="Cytochrome_P450_71"/>
</dbReference>
<evidence type="ECO:0000256" key="3">
    <source>
        <dbReference type="ARBA" id="ARBA00022692"/>
    </source>
</evidence>
<dbReference type="GO" id="GO:0004497">
    <property type="term" value="F:monooxygenase activity"/>
    <property type="evidence" value="ECO:0007669"/>
    <property type="project" value="InterPro"/>
</dbReference>
<dbReference type="EMBL" id="JARYMX010000002">
    <property type="protein sequence ID" value="KAJ9560071.1"/>
    <property type="molecule type" value="Genomic_DNA"/>
</dbReference>
<evidence type="ECO:0000256" key="5">
    <source>
        <dbReference type="ARBA" id="ARBA00023002"/>
    </source>
</evidence>
<proteinExistence type="inferred from homology"/>
<dbReference type="GO" id="GO:0020037">
    <property type="term" value="F:heme binding"/>
    <property type="evidence" value="ECO:0007669"/>
    <property type="project" value="InterPro"/>
</dbReference>
<dbReference type="GO" id="GO:0005506">
    <property type="term" value="F:iron ion binding"/>
    <property type="evidence" value="ECO:0007669"/>
    <property type="project" value="InterPro"/>
</dbReference>
<evidence type="ECO:0000256" key="6">
    <source>
        <dbReference type="ARBA" id="ARBA00023136"/>
    </source>
</evidence>
<dbReference type="Gene3D" id="1.10.630.10">
    <property type="entry name" value="Cytochrome P450"/>
    <property type="match status" value="1"/>
</dbReference>
<dbReference type="Pfam" id="PF00067">
    <property type="entry name" value="p450"/>
    <property type="match status" value="1"/>
</dbReference>
<keyword evidence="4" id="KW-1133">Transmembrane helix</keyword>
<dbReference type="GO" id="GO:0016705">
    <property type="term" value="F:oxidoreductase activity, acting on paired donors, with incorporation or reduction of molecular oxygen"/>
    <property type="evidence" value="ECO:0007669"/>
    <property type="project" value="InterPro"/>
</dbReference>
<keyword evidence="6" id="KW-0472">Membrane</keyword>
<keyword evidence="3" id="KW-0812">Transmembrane</keyword>
<dbReference type="AlphaFoldDB" id="A0AA38TTH2"/>
<evidence type="ECO:0000313" key="8">
    <source>
        <dbReference type="Proteomes" id="UP001172457"/>
    </source>
</evidence>
<organism evidence="7 8">
    <name type="scientific">Centaurea solstitialis</name>
    <name type="common">yellow star-thistle</name>
    <dbReference type="NCBI Taxonomy" id="347529"/>
    <lineage>
        <taxon>Eukaryota</taxon>
        <taxon>Viridiplantae</taxon>
        <taxon>Streptophyta</taxon>
        <taxon>Embryophyta</taxon>
        <taxon>Tracheophyta</taxon>
        <taxon>Spermatophyta</taxon>
        <taxon>Magnoliopsida</taxon>
        <taxon>eudicotyledons</taxon>
        <taxon>Gunneridae</taxon>
        <taxon>Pentapetalae</taxon>
        <taxon>asterids</taxon>
        <taxon>campanulids</taxon>
        <taxon>Asterales</taxon>
        <taxon>Asteraceae</taxon>
        <taxon>Carduoideae</taxon>
        <taxon>Cardueae</taxon>
        <taxon>Centaureinae</taxon>
        <taxon>Centaurea</taxon>
    </lineage>
</organism>
<dbReference type="PANTHER" id="PTHR47956:SF4">
    <property type="entry name" value="CYTOCHROME P450 71A21-RELATED"/>
    <property type="match status" value="1"/>
</dbReference>
<dbReference type="InterPro" id="IPR002401">
    <property type="entry name" value="Cyt_P450_E_grp-I"/>
</dbReference>
<evidence type="ECO:0008006" key="9">
    <source>
        <dbReference type="Google" id="ProtNLM"/>
    </source>
</evidence>
<keyword evidence="5" id="KW-0560">Oxidoreductase</keyword>